<comment type="cofactor">
    <cofactor evidence="1">
        <name>Mn(2+)</name>
        <dbReference type="ChEBI" id="CHEBI:29035"/>
    </cofactor>
</comment>
<evidence type="ECO:0000256" key="14">
    <source>
        <dbReference type="HAMAP-Rule" id="MF_00047"/>
    </source>
</evidence>
<evidence type="ECO:0000256" key="1">
    <source>
        <dbReference type="ARBA" id="ARBA00001936"/>
    </source>
</evidence>
<evidence type="ECO:0000256" key="2">
    <source>
        <dbReference type="ARBA" id="ARBA00003921"/>
    </source>
</evidence>
<dbReference type="GO" id="GO:0008360">
    <property type="term" value="P:regulation of cell shape"/>
    <property type="evidence" value="ECO:0007669"/>
    <property type="project" value="UniProtKB-KW"/>
</dbReference>
<dbReference type="PANTHER" id="PTHR23132">
    <property type="entry name" value="D-ALANINE--D-ALANINE LIGASE"/>
    <property type="match status" value="1"/>
</dbReference>
<evidence type="ECO:0000256" key="9">
    <source>
        <dbReference type="ARBA" id="ARBA00022840"/>
    </source>
</evidence>
<evidence type="ECO:0000259" key="18">
    <source>
        <dbReference type="PROSITE" id="PS50975"/>
    </source>
</evidence>
<feature type="binding site" evidence="16">
    <location>
        <position position="246"/>
    </location>
    <ligand>
        <name>Mg(2+)</name>
        <dbReference type="ChEBI" id="CHEBI:18420"/>
        <label>1</label>
    </ligand>
</feature>
<dbReference type="UniPathway" id="UPA00219"/>
<dbReference type="PROSITE" id="PS00843">
    <property type="entry name" value="DALA_DALA_LIGASE_1"/>
    <property type="match status" value="1"/>
</dbReference>
<keyword evidence="6 14" id="KW-0963">Cytoplasm</keyword>
<feature type="active site" evidence="15">
    <location>
        <position position="16"/>
    </location>
</feature>
<dbReference type="Pfam" id="PF01820">
    <property type="entry name" value="Dala_Dala_lig_N"/>
    <property type="match status" value="1"/>
</dbReference>
<dbReference type="EMBL" id="QOQF01000004">
    <property type="protein sequence ID" value="RCL77942.1"/>
    <property type="molecule type" value="Genomic_DNA"/>
</dbReference>
<evidence type="ECO:0000256" key="5">
    <source>
        <dbReference type="ARBA" id="ARBA00012216"/>
    </source>
</evidence>
<keyword evidence="11 14" id="KW-0573">Peptidoglycan synthesis</keyword>
<gene>
    <name evidence="14" type="primary">ddl</name>
    <name evidence="19" type="ORF">DBW69_02050</name>
</gene>
<keyword evidence="12 14" id="KW-0961">Cell wall biogenesis/degradation</keyword>
<evidence type="ECO:0000256" key="10">
    <source>
        <dbReference type="ARBA" id="ARBA00022960"/>
    </source>
</evidence>
<dbReference type="EC" id="6.3.2.4" evidence="5 14"/>
<dbReference type="PROSITE" id="PS50975">
    <property type="entry name" value="ATP_GRASP"/>
    <property type="match status" value="1"/>
</dbReference>
<feature type="active site" evidence="15">
    <location>
        <position position="141"/>
    </location>
</feature>
<evidence type="ECO:0000256" key="6">
    <source>
        <dbReference type="ARBA" id="ARBA00022490"/>
    </source>
</evidence>
<dbReference type="PANTHER" id="PTHR23132:SF23">
    <property type="entry name" value="D-ALANINE--D-ALANINE LIGASE B"/>
    <property type="match status" value="1"/>
</dbReference>
<dbReference type="Pfam" id="PF07478">
    <property type="entry name" value="Dala_Dala_lig_C"/>
    <property type="match status" value="1"/>
</dbReference>
<dbReference type="NCBIfam" id="TIGR01205">
    <property type="entry name" value="D_ala_D_alaTIGR"/>
    <property type="match status" value="1"/>
</dbReference>
<keyword evidence="8 17" id="KW-0547">Nucleotide-binding</keyword>
<comment type="catalytic activity">
    <reaction evidence="13 14">
        <text>2 D-alanine + ATP = D-alanyl-D-alanine + ADP + phosphate + H(+)</text>
        <dbReference type="Rhea" id="RHEA:11224"/>
        <dbReference type="ChEBI" id="CHEBI:15378"/>
        <dbReference type="ChEBI" id="CHEBI:30616"/>
        <dbReference type="ChEBI" id="CHEBI:43474"/>
        <dbReference type="ChEBI" id="CHEBI:57416"/>
        <dbReference type="ChEBI" id="CHEBI:57822"/>
        <dbReference type="ChEBI" id="CHEBI:456216"/>
        <dbReference type="EC" id="6.3.2.4"/>
    </reaction>
</comment>
<comment type="pathway">
    <text evidence="14">Cell wall biogenesis; peptidoglycan biosynthesis.</text>
</comment>
<dbReference type="SUPFAM" id="SSF52440">
    <property type="entry name" value="PreATP-grasp domain"/>
    <property type="match status" value="1"/>
</dbReference>
<dbReference type="NCBIfam" id="NF002378">
    <property type="entry name" value="PRK01372.1"/>
    <property type="match status" value="1"/>
</dbReference>
<dbReference type="InterPro" id="IPR016185">
    <property type="entry name" value="PreATP-grasp_dom_sf"/>
</dbReference>
<organism evidence="19 20">
    <name type="scientific">PS1 clade bacterium</name>
    <dbReference type="NCBI Taxonomy" id="2175152"/>
    <lineage>
        <taxon>Bacteria</taxon>
        <taxon>Pseudomonadati</taxon>
        <taxon>Pseudomonadota</taxon>
        <taxon>Alphaproteobacteria</taxon>
        <taxon>PS1 clade</taxon>
    </lineage>
</organism>
<dbReference type="InterPro" id="IPR000291">
    <property type="entry name" value="D-Ala_lig_Van_CS"/>
</dbReference>
<comment type="subcellular location">
    <subcellularLocation>
        <location evidence="3 14">Cytoplasm</location>
    </subcellularLocation>
</comment>
<protein>
    <recommendedName>
        <fullName evidence="5 14">D-alanine--D-alanine ligase</fullName>
        <ecNumber evidence="5 14">6.3.2.4</ecNumber>
    </recommendedName>
    <alternativeName>
        <fullName evidence="14">D-Ala-D-Ala ligase</fullName>
    </alternativeName>
    <alternativeName>
        <fullName evidence="14">D-alanylalanine synthetase</fullName>
    </alternativeName>
</protein>
<keyword evidence="16" id="KW-0460">Magnesium</keyword>
<dbReference type="GO" id="GO:0008716">
    <property type="term" value="F:D-alanine-D-alanine ligase activity"/>
    <property type="evidence" value="ECO:0007669"/>
    <property type="project" value="UniProtKB-UniRule"/>
</dbReference>
<comment type="function">
    <text evidence="2 14">Cell wall formation.</text>
</comment>
<dbReference type="InterPro" id="IPR011095">
    <property type="entry name" value="Dala_Dala_lig_C"/>
</dbReference>
<dbReference type="HAMAP" id="MF_00047">
    <property type="entry name" value="Dala_Dala_lig"/>
    <property type="match status" value="1"/>
</dbReference>
<dbReference type="GO" id="GO:0046872">
    <property type="term" value="F:metal ion binding"/>
    <property type="evidence" value="ECO:0007669"/>
    <property type="project" value="UniProtKB-KW"/>
</dbReference>
<dbReference type="GO" id="GO:0005737">
    <property type="term" value="C:cytoplasm"/>
    <property type="evidence" value="ECO:0007669"/>
    <property type="project" value="UniProtKB-SubCell"/>
</dbReference>
<evidence type="ECO:0000256" key="8">
    <source>
        <dbReference type="ARBA" id="ARBA00022741"/>
    </source>
</evidence>
<comment type="caution">
    <text evidence="19">The sequence shown here is derived from an EMBL/GenBank/DDBJ whole genome shotgun (WGS) entry which is preliminary data.</text>
</comment>
<proteinExistence type="inferred from homology"/>
<evidence type="ECO:0000256" key="15">
    <source>
        <dbReference type="PIRSR" id="PIRSR039102-1"/>
    </source>
</evidence>
<keyword evidence="10 14" id="KW-0133">Cell shape</keyword>
<name>A0A368E1G2_9PROT</name>
<feature type="binding site" evidence="16">
    <location>
        <position position="262"/>
    </location>
    <ligand>
        <name>Mg(2+)</name>
        <dbReference type="ChEBI" id="CHEBI:18420"/>
        <label>1</label>
    </ligand>
</feature>
<dbReference type="SUPFAM" id="SSF56059">
    <property type="entry name" value="Glutathione synthetase ATP-binding domain-like"/>
    <property type="match status" value="1"/>
</dbReference>
<dbReference type="InterPro" id="IPR011127">
    <property type="entry name" value="Dala_Dala_lig_N"/>
</dbReference>
<dbReference type="Proteomes" id="UP000252132">
    <property type="component" value="Unassembled WGS sequence"/>
</dbReference>
<feature type="active site" evidence="15">
    <location>
        <position position="273"/>
    </location>
</feature>
<evidence type="ECO:0000256" key="13">
    <source>
        <dbReference type="ARBA" id="ARBA00047614"/>
    </source>
</evidence>
<dbReference type="GO" id="GO:0009252">
    <property type="term" value="P:peptidoglycan biosynthetic process"/>
    <property type="evidence" value="ECO:0007669"/>
    <property type="project" value="UniProtKB-UniRule"/>
</dbReference>
<evidence type="ECO:0000256" key="12">
    <source>
        <dbReference type="ARBA" id="ARBA00023316"/>
    </source>
</evidence>
<dbReference type="Gene3D" id="3.30.470.20">
    <property type="entry name" value="ATP-grasp fold, B domain"/>
    <property type="match status" value="1"/>
</dbReference>
<evidence type="ECO:0000256" key="17">
    <source>
        <dbReference type="PROSITE-ProRule" id="PRU00409"/>
    </source>
</evidence>
<evidence type="ECO:0000313" key="19">
    <source>
        <dbReference type="EMBL" id="RCL77942.1"/>
    </source>
</evidence>
<dbReference type="PIRSF" id="PIRSF039102">
    <property type="entry name" value="Ddl/VanB"/>
    <property type="match status" value="1"/>
</dbReference>
<dbReference type="GO" id="GO:0005524">
    <property type="term" value="F:ATP binding"/>
    <property type="evidence" value="ECO:0007669"/>
    <property type="project" value="UniProtKB-UniRule"/>
</dbReference>
<evidence type="ECO:0000256" key="11">
    <source>
        <dbReference type="ARBA" id="ARBA00022984"/>
    </source>
</evidence>
<dbReference type="Gene3D" id="3.40.50.20">
    <property type="match status" value="1"/>
</dbReference>
<keyword evidence="16" id="KW-0479">Metal-binding</keyword>
<evidence type="ECO:0000313" key="20">
    <source>
        <dbReference type="Proteomes" id="UP000252132"/>
    </source>
</evidence>
<keyword evidence="9 17" id="KW-0067">ATP-binding</keyword>
<sequence>MTKKHVAVVMGGWSPERDISLISGDGCAIALEASDYQVSRIDAGRSLAEQLQAVKPDVIFNALHGVGGEDGVVQGVFELLEIPYTHSGVMASALAMDKIQAKKIFAEAGLSVAPDMKIFGGDISSHPMSPPYVVKPTNQGSSVGIEIVKDATQDIPAILKNSEWPLMVEAFVPGRELSCAVWKGKPSEVMEIRASNDFYDFDAKYTEGGSTHIVPADIPDDIRAAVQAQTLTAHNALGCKGVTRTDFRLDEKDNGYGLIILELNTQPGMTPLSLVPEMVACEGVSYEELVSWMVEDASCQR</sequence>
<dbReference type="PROSITE" id="PS00844">
    <property type="entry name" value="DALA_DALA_LIGASE_2"/>
    <property type="match status" value="1"/>
</dbReference>
<comment type="cofactor">
    <cofactor evidence="16">
        <name>Mg(2+)</name>
        <dbReference type="ChEBI" id="CHEBI:18420"/>
    </cofactor>
    <cofactor evidence="16">
        <name>Mn(2+)</name>
        <dbReference type="ChEBI" id="CHEBI:29035"/>
    </cofactor>
    <text evidence="16">Binds 2 magnesium or manganese ions per subunit.</text>
</comment>
<evidence type="ECO:0000256" key="4">
    <source>
        <dbReference type="ARBA" id="ARBA00010871"/>
    </source>
</evidence>
<reference evidence="19 20" key="1">
    <citation type="journal article" date="2018" name="Microbiome">
        <title>Fine metagenomic profile of the Mediterranean stratified and mixed water columns revealed by assembly and recruitment.</title>
        <authorList>
            <person name="Haro-Moreno J.M."/>
            <person name="Lopez-Perez M."/>
            <person name="De La Torre J.R."/>
            <person name="Picazo A."/>
            <person name="Camacho A."/>
            <person name="Rodriguez-Valera F."/>
        </authorList>
    </citation>
    <scope>NUCLEOTIDE SEQUENCE [LARGE SCALE GENOMIC DNA]</scope>
    <source>
        <strain evidence="19">MED-G55</strain>
    </source>
</reference>
<keyword evidence="7 14" id="KW-0436">Ligase</keyword>
<keyword evidence="16" id="KW-0464">Manganese</keyword>
<comment type="similarity">
    <text evidence="4 14">Belongs to the D-alanine--D-alanine ligase family.</text>
</comment>
<dbReference type="InterPro" id="IPR005905">
    <property type="entry name" value="D_ala_D_ala"/>
</dbReference>
<feature type="domain" description="ATP-grasp" evidence="18">
    <location>
        <begin position="102"/>
        <end position="295"/>
    </location>
</feature>
<dbReference type="AlphaFoldDB" id="A0A368E1G2"/>
<dbReference type="InterPro" id="IPR011761">
    <property type="entry name" value="ATP-grasp"/>
</dbReference>
<evidence type="ECO:0000256" key="16">
    <source>
        <dbReference type="PIRSR" id="PIRSR039102-3"/>
    </source>
</evidence>
<feature type="binding site" evidence="16">
    <location>
        <position position="262"/>
    </location>
    <ligand>
        <name>Mg(2+)</name>
        <dbReference type="ChEBI" id="CHEBI:18420"/>
        <label>2</label>
    </ligand>
</feature>
<feature type="binding site" evidence="16">
    <location>
        <position position="264"/>
    </location>
    <ligand>
        <name>Mg(2+)</name>
        <dbReference type="ChEBI" id="CHEBI:18420"/>
        <label>2</label>
    </ligand>
</feature>
<evidence type="ECO:0000256" key="7">
    <source>
        <dbReference type="ARBA" id="ARBA00022598"/>
    </source>
</evidence>
<dbReference type="GO" id="GO:0071555">
    <property type="term" value="P:cell wall organization"/>
    <property type="evidence" value="ECO:0007669"/>
    <property type="project" value="UniProtKB-KW"/>
</dbReference>
<accession>A0A368E1G2</accession>
<evidence type="ECO:0000256" key="3">
    <source>
        <dbReference type="ARBA" id="ARBA00004496"/>
    </source>
</evidence>
<dbReference type="InterPro" id="IPR013815">
    <property type="entry name" value="ATP_grasp_subdomain_1"/>
</dbReference>
<dbReference type="Gene3D" id="3.30.1490.20">
    <property type="entry name" value="ATP-grasp fold, A domain"/>
    <property type="match status" value="1"/>
</dbReference>